<dbReference type="EMBL" id="ACKO02000002">
    <property type="protein sequence ID" value="EET45874.1"/>
    <property type="molecule type" value="Genomic_DNA"/>
</dbReference>
<organism evidence="1 2">
    <name type="scientific">Neisseria sicca ATCC 29256</name>
    <dbReference type="NCBI Taxonomy" id="547045"/>
    <lineage>
        <taxon>Bacteria</taxon>
        <taxon>Pseudomonadati</taxon>
        <taxon>Pseudomonadota</taxon>
        <taxon>Betaproteobacteria</taxon>
        <taxon>Neisseriales</taxon>
        <taxon>Neisseriaceae</taxon>
        <taxon>Neisseria</taxon>
    </lineage>
</organism>
<protein>
    <submittedName>
        <fullName evidence="1">Uncharacterized protein</fullName>
    </submittedName>
</protein>
<sequence length="75" mass="7890">MTGSPVVGNEAGRLRFRRKGAAAPAAVRAAMAKKRRRVSGVFMGWDGSSEKGADCWKTGKTGLSGLAFEDDGKAF</sequence>
<name>C6M246_NEISI</name>
<dbReference type="Proteomes" id="UP000005365">
    <property type="component" value="Unassembled WGS sequence"/>
</dbReference>
<gene>
    <name evidence="1" type="ORF">NEISICOT_00584</name>
</gene>
<accession>C6M246</accession>
<comment type="caution">
    <text evidence="1">The sequence shown here is derived from an EMBL/GenBank/DDBJ whole genome shotgun (WGS) entry which is preliminary data.</text>
</comment>
<reference evidence="1" key="1">
    <citation type="submission" date="2009-07" db="EMBL/GenBank/DDBJ databases">
        <authorList>
            <person name="Weinstock G."/>
            <person name="Sodergren E."/>
            <person name="Clifton S."/>
            <person name="Fulton L."/>
            <person name="Fulton B."/>
            <person name="Courtney L."/>
            <person name="Fronick C."/>
            <person name="Harrison M."/>
            <person name="Strong C."/>
            <person name="Farmer C."/>
            <person name="Delahaunty K."/>
            <person name="Markovic C."/>
            <person name="Hall O."/>
            <person name="Minx P."/>
            <person name="Tomlinson C."/>
            <person name="Mitreva M."/>
            <person name="Nelson J."/>
            <person name="Hou S."/>
            <person name="Wollam A."/>
            <person name="Pepin K.H."/>
            <person name="Johnson M."/>
            <person name="Bhonagiri V."/>
            <person name="Nash W.E."/>
            <person name="Warren W."/>
            <person name="Chinwalla A."/>
            <person name="Mardis E.R."/>
            <person name="Wilson R.K."/>
        </authorList>
    </citation>
    <scope>NUCLEOTIDE SEQUENCE [LARGE SCALE GENOMIC DNA]</scope>
    <source>
        <strain evidence="1">ATCC 29256</strain>
    </source>
</reference>
<evidence type="ECO:0000313" key="1">
    <source>
        <dbReference type="EMBL" id="EET45874.1"/>
    </source>
</evidence>
<dbReference type="AlphaFoldDB" id="C6M246"/>
<evidence type="ECO:0000313" key="2">
    <source>
        <dbReference type="Proteomes" id="UP000005365"/>
    </source>
</evidence>
<proteinExistence type="predicted"/>
<keyword evidence="2" id="KW-1185">Reference proteome</keyword>